<keyword evidence="2 10" id="KW-0813">Transport</keyword>
<accession>A0A7R9AKG6</accession>
<organism evidence="12">
    <name type="scientific">Darwinula stevensoni</name>
    <dbReference type="NCBI Taxonomy" id="69355"/>
    <lineage>
        <taxon>Eukaryota</taxon>
        <taxon>Metazoa</taxon>
        <taxon>Ecdysozoa</taxon>
        <taxon>Arthropoda</taxon>
        <taxon>Crustacea</taxon>
        <taxon>Oligostraca</taxon>
        <taxon>Ostracoda</taxon>
        <taxon>Podocopa</taxon>
        <taxon>Podocopida</taxon>
        <taxon>Darwinulocopina</taxon>
        <taxon>Darwinuloidea</taxon>
        <taxon>Darwinulidae</taxon>
        <taxon>Darwinula</taxon>
    </lineage>
</organism>
<keyword evidence="6" id="KW-1133">Transmembrane helix</keyword>
<dbReference type="EMBL" id="LR946956">
    <property type="protein sequence ID" value="CAD7255692.1"/>
    <property type="molecule type" value="Genomic_DNA"/>
</dbReference>
<keyword evidence="5 10" id="KW-0375">Hydrogen ion transport</keyword>
<evidence type="ECO:0000256" key="6">
    <source>
        <dbReference type="ARBA" id="ARBA00022989"/>
    </source>
</evidence>
<evidence type="ECO:0000256" key="10">
    <source>
        <dbReference type="RuleBase" id="RU003848"/>
    </source>
</evidence>
<evidence type="ECO:0000256" key="7">
    <source>
        <dbReference type="ARBA" id="ARBA00023065"/>
    </source>
</evidence>
<evidence type="ECO:0000256" key="5">
    <source>
        <dbReference type="ARBA" id="ARBA00022781"/>
    </source>
</evidence>
<evidence type="ECO:0000256" key="4">
    <source>
        <dbReference type="ARBA" id="ARBA00022692"/>
    </source>
</evidence>
<protein>
    <submittedName>
        <fullName evidence="12">Uncharacterized protein</fullName>
    </submittedName>
</protein>
<reference evidence="12" key="1">
    <citation type="submission" date="2020-11" db="EMBL/GenBank/DDBJ databases">
        <authorList>
            <person name="Tran Van P."/>
        </authorList>
    </citation>
    <scope>NUCLEOTIDE SEQUENCE</scope>
</reference>
<dbReference type="EMBL" id="CAJPEV010047438">
    <property type="protein sequence ID" value="CAG0910382.1"/>
    <property type="molecule type" value="Genomic_DNA"/>
</dbReference>
<comment type="similarity">
    <text evidence="10">Belongs to the ATPase B chain family.</text>
</comment>
<keyword evidence="7 10" id="KW-0406">Ion transport</keyword>
<evidence type="ECO:0000313" key="12">
    <source>
        <dbReference type="EMBL" id="CAD7255692.1"/>
    </source>
</evidence>
<proteinExistence type="inferred from homology"/>
<dbReference type="InterPro" id="IPR002146">
    <property type="entry name" value="ATP_synth_b/b'su_bac/chlpt"/>
</dbReference>
<evidence type="ECO:0000256" key="11">
    <source>
        <dbReference type="SAM" id="Coils"/>
    </source>
</evidence>
<feature type="coiled-coil region" evidence="11">
    <location>
        <begin position="26"/>
        <end position="75"/>
    </location>
</feature>
<name>A0A7R9AKG6_9CRUS</name>
<evidence type="ECO:0000256" key="9">
    <source>
        <dbReference type="ARBA" id="ARBA00025198"/>
    </source>
</evidence>
<comment type="function">
    <text evidence="9">F(1)F(0) ATP synthase produces ATP from ADP in the presence of a proton or sodium gradient. F-type ATPases consist of two structural domains, F(1) containing the extramembraneous catalytic core and F(0) containing the membrane proton channel, linked together by a central stalk and a peripheral stalk. During catalysis, ATP synthesis in the catalytic domain of F(1) is coupled via a rotary mechanism of the central stalk subunits to proton translocation.</text>
</comment>
<sequence>MRFIWPPVVKALDERAAKVADGLAAADKAKQAAAEHEATLKAQMEQAGADNAVRLANAERQAQQIVEEAKSKAAD</sequence>
<evidence type="ECO:0000256" key="1">
    <source>
        <dbReference type="ARBA" id="ARBA00004167"/>
    </source>
</evidence>
<keyword evidence="13" id="KW-1185">Reference proteome</keyword>
<dbReference type="GO" id="GO:0015986">
    <property type="term" value="P:proton motive force-driven ATP synthesis"/>
    <property type="evidence" value="ECO:0007669"/>
    <property type="project" value="InterPro"/>
</dbReference>
<feature type="non-terminal residue" evidence="12">
    <location>
        <position position="75"/>
    </location>
</feature>
<comment type="subcellular location">
    <subcellularLocation>
        <location evidence="1">Membrane</location>
        <topology evidence="1">Single-pass membrane protein</topology>
    </subcellularLocation>
</comment>
<keyword evidence="11" id="KW-0175">Coiled coil</keyword>
<evidence type="ECO:0000256" key="8">
    <source>
        <dbReference type="ARBA" id="ARBA00023136"/>
    </source>
</evidence>
<keyword evidence="3 10" id="KW-0138">CF(0)</keyword>
<keyword evidence="8" id="KW-0472">Membrane</keyword>
<keyword evidence="4 10" id="KW-0812">Transmembrane</keyword>
<evidence type="ECO:0000256" key="3">
    <source>
        <dbReference type="ARBA" id="ARBA00022547"/>
    </source>
</evidence>
<dbReference type="GO" id="GO:0045259">
    <property type="term" value="C:proton-transporting ATP synthase complex"/>
    <property type="evidence" value="ECO:0007669"/>
    <property type="project" value="UniProtKB-KW"/>
</dbReference>
<dbReference type="Proteomes" id="UP000677054">
    <property type="component" value="Unassembled WGS sequence"/>
</dbReference>
<gene>
    <name evidence="12" type="ORF">DSTB1V02_LOCUS15437</name>
</gene>
<dbReference type="AlphaFoldDB" id="A0A7R9AKG6"/>
<evidence type="ECO:0000256" key="2">
    <source>
        <dbReference type="ARBA" id="ARBA00022448"/>
    </source>
</evidence>
<dbReference type="GO" id="GO:0015078">
    <property type="term" value="F:proton transmembrane transporter activity"/>
    <property type="evidence" value="ECO:0007669"/>
    <property type="project" value="InterPro"/>
</dbReference>
<dbReference type="Pfam" id="PF00430">
    <property type="entry name" value="ATP-synt_B"/>
    <property type="match status" value="1"/>
</dbReference>
<evidence type="ECO:0000313" key="13">
    <source>
        <dbReference type="Proteomes" id="UP000677054"/>
    </source>
</evidence>